<organism evidence="1 2">
    <name type="scientific">Naganishia adeliensis</name>
    <dbReference type="NCBI Taxonomy" id="92952"/>
    <lineage>
        <taxon>Eukaryota</taxon>
        <taxon>Fungi</taxon>
        <taxon>Dikarya</taxon>
        <taxon>Basidiomycota</taxon>
        <taxon>Agaricomycotina</taxon>
        <taxon>Tremellomycetes</taxon>
        <taxon>Filobasidiales</taxon>
        <taxon>Filobasidiaceae</taxon>
        <taxon>Naganishia</taxon>
    </lineage>
</organism>
<dbReference type="Proteomes" id="UP001230649">
    <property type="component" value="Unassembled WGS sequence"/>
</dbReference>
<comment type="caution">
    <text evidence="1">The sequence shown here is derived from an EMBL/GenBank/DDBJ whole genome shotgun (WGS) entry which is preliminary data.</text>
</comment>
<dbReference type="EMBL" id="JASBWS010000058">
    <property type="protein sequence ID" value="KAJ9103599.1"/>
    <property type="molecule type" value="Genomic_DNA"/>
</dbReference>
<evidence type="ECO:0000313" key="1">
    <source>
        <dbReference type="EMBL" id="KAJ9103599.1"/>
    </source>
</evidence>
<protein>
    <submittedName>
        <fullName evidence="1">Uncharacterized protein</fullName>
    </submittedName>
</protein>
<sequence length="742" mass="82014">MTAPSTIRLPILAFNDVYRVREKYTAPAGHATRNANGQEPEQAGKPKEEYISVSQFGRTLLDLRNGWGTKHHGENGVTAGSKEEEEKEGLVLFAGDDFGYAHLSTLIKSCNFPWLLSNIVDTDTGRQPEAVKRFVTFEKMGVRIAVIGLVEKDWIATIPSWPHTFQHRSMTETAIELSKELRGPNGPHKVDLIIALTHCRLPNDIDLANELGAVAGADVAQKHGVDLLIGGHDHMYYIGRGAASWEGFTREEGGRGAEKDHGVHLIKSGTDFRDLSEAILELEEQPAGSIRRRVISKLTGKHHEITPATPSSVEIEKLTESLLSTVNSTLANPVCYTLTPFDVRSEKVRTEEMAIGNWVADILLHAYAEMLEETSKMDEEDHVARDFDGRADAVIICGGTLRGDSMYPPGKITLGDILEIMPFDDPVVCLEIDGKGIHDVLESALSKWPAQEGRFPVIAGLRVKWDHCKPPGSRVISVHSIVNAAPNGDDPEDEYENPEDLVRFFEQEDGTRVEVRQRTAILGEEIKRDDTSRMYRLITRNYMAEGYDGFEALKNRKFIVDDDNGQIMSSIVRSFLLGSAYIFRHKQMQHEHRKHLSARTDKVISRAKRQWASDPDHGHFQGLSASTTSSALSESPTSPGASMLLSPGGTSRRHVVNHSDNEIRDALHVARHDHMSDADCFDGASLRAARVDPTEKESANTSRAAFVVNASNREEVRGLDGELAIVSPLVDGRLLDVSAVKA</sequence>
<name>A0ACC2VVX7_9TREE</name>
<proteinExistence type="predicted"/>
<accession>A0ACC2VVX7</accession>
<evidence type="ECO:0000313" key="2">
    <source>
        <dbReference type="Proteomes" id="UP001230649"/>
    </source>
</evidence>
<keyword evidence="2" id="KW-1185">Reference proteome</keyword>
<gene>
    <name evidence="1" type="ORF">QFC20_004755</name>
</gene>
<reference evidence="1" key="1">
    <citation type="submission" date="2023-04" db="EMBL/GenBank/DDBJ databases">
        <title>Draft Genome sequencing of Naganishia species isolated from polar environments using Oxford Nanopore Technology.</title>
        <authorList>
            <person name="Leo P."/>
            <person name="Venkateswaran K."/>
        </authorList>
    </citation>
    <scope>NUCLEOTIDE SEQUENCE</scope>
    <source>
        <strain evidence="1">MNA-CCFEE 5262</strain>
    </source>
</reference>